<keyword evidence="6" id="KW-1185">Reference proteome</keyword>
<protein>
    <recommendedName>
        <fullName evidence="7">Transketolase-like pyrimidine-binding domain-containing protein</fullName>
    </recommendedName>
</protein>
<evidence type="ECO:0000256" key="3">
    <source>
        <dbReference type="ARBA" id="ARBA00023002"/>
    </source>
</evidence>
<dbReference type="Gene3D" id="3.40.50.12470">
    <property type="match status" value="1"/>
</dbReference>
<sequence>MIGAKVLSADEATKMTNEYTSKLEKCLKSADDYEPQATYLRGRWSKIERAGAKVTTWDTGCDLDLLRYVGRKSVEYPEMFDVHPELREGHIAARLRQIEEGRDLDWPTAEAMAFGSLLLQGYDARLSGEHVERGTFVQRHAVLIDQSTGRSYVPLNAVTSGANNDDDKIGKIEVANSVLLGGGRAGLRVRLERDLARLSDRLGGAVRRLLQRRPVDDRHLRERRRDQVAARAAAW</sequence>
<evidence type="ECO:0008006" key="7">
    <source>
        <dbReference type="Google" id="ProtNLM"/>
    </source>
</evidence>
<dbReference type="GO" id="GO:0016491">
    <property type="term" value="F:oxidoreductase activity"/>
    <property type="evidence" value="ECO:0007669"/>
    <property type="project" value="UniProtKB-KW"/>
</dbReference>
<dbReference type="InterPro" id="IPR011603">
    <property type="entry name" value="2oxoglutarate_DH_E1"/>
</dbReference>
<dbReference type="PANTHER" id="PTHR23152:SF4">
    <property type="entry name" value="2-OXOADIPATE DEHYDROGENASE COMPLEX COMPONENT E1"/>
    <property type="match status" value="1"/>
</dbReference>
<comment type="cofactor">
    <cofactor evidence="1">
        <name>thiamine diphosphate</name>
        <dbReference type="ChEBI" id="CHEBI:58937"/>
    </cofactor>
</comment>
<evidence type="ECO:0000313" key="6">
    <source>
        <dbReference type="Proteomes" id="UP001627154"/>
    </source>
</evidence>
<proteinExistence type="inferred from homology"/>
<evidence type="ECO:0000256" key="2">
    <source>
        <dbReference type="ARBA" id="ARBA00006936"/>
    </source>
</evidence>
<keyword evidence="4" id="KW-0786">Thiamine pyrophosphate</keyword>
<gene>
    <name evidence="5" type="ORF">TKK_012359</name>
</gene>
<evidence type="ECO:0000313" key="5">
    <source>
        <dbReference type="EMBL" id="KAL3393097.1"/>
    </source>
</evidence>
<dbReference type="SUPFAM" id="SSF52518">
    <property type="entry name" value="Thiamin diphosphate-binding fold (THDP-binding)"/>
    <property type="match status" value="1"/>
</dbReference>
<dbReference type="EMBL" id="JBJJXI010000100">
    <property type="protein sequence ID" value="KAL3393097.1"/>
    <property type="molecule type" value="Genomic_DNA"/>
</dbReference>
<dbReference type="AlphaFoldDB" id="A0ABD2WJ13"/>
<reference evidence="5 6" key="1">
    <citation type="journal article" date="2024" name="bioRxiv">
        <title>A reference genome for Trichogramma kaykai: A tiny desert-dwelling parasitoid wasp with competing sex-ratio distorters.</title>
        <authorList>
            <person name="Culotta J."/>
            <person name="Lindsey A.R."/>
        </authorList>
    </citation>
    <scope>NUCLEOTIDE SEQUENCE [LARGE SCALE GENOMIC DNA]</scope>
    <source>
        <strain evidence="5 6">KSX58</strain>
    </source>
</reference>
<organism evidence="5 6">
    <name type="scientific">Trichogramma kaykai</name>
    <dbReference type="NCBI Taxonomy" id="54128"/>
    <lineage>
        <taxon>Eukaryota</taxon>
        <taxon>Metazoa</taxon>
        <taxon>Ecdysozoa</taxon>
        <taxon>Arthropoda</taxon>
        <taxon>Hexapoda</taxon>
        <taxon>Insecta</taxon>
        <taxon>Pterygota</taxon>
        <taxon>Neoptera</taxon>
        <taxon>Endopterygota</taxon>
        <taxon>Hymenoptera</taxon>
        <taxon>Apocrita</taxon>
        <taxon>Proctotrupomorpha</taxon>
        <taxon>Chalcidoidea</taxon>
        <taxon>Trichogrammatidae</taxon>
        <taxon>Trichogramma</taxon>
    </lineage>
</organism>
<evidence type="ECO:0000256" key="4">
    <source>
        <dbReference type="ARBA" id="ARBA00023052"/>
    </source>
</evidence>
<accession>A0ABD2WJ13</accession>
<dbReference type="Proteomes" id="UP001627154">
    <property type="component" value="Unassembled WGS sequence"/>
</dbReference>
<name>A0ABD2WJ13_9HYME</name>
<keyword evidence="3" id="KW-0560">Oxidoreductase</keyword>
<comment type="similarity">
    <text evidence="2">Belongs to the alpha-ketoglutarate dehydrogenase family.</text>
</comment>
<dbReference type="PANTHER" id="PTHR23152">
    <property type="entry name" value="2-OXOGLUTARATE DEHYDROGENASE"/>
    <property type="match status" value="1"/>
</dbReference>
<evidence type="ECO:0000256" key="1">
    <source>
        <dbReference type="ARBA" id="ARBA00001964"/>
    </source>
</evidence>
<comment type="caution">
    <text evidence="5">The sequence shown here is derived from an EMBL/GenBank/DDBJ whole genome shotgun (WGS) entry which is preliminary data.</text>
</comment>
<dbReference type="InterPro" id="IPR029061">
    <property type="entry name" value="THDP-binding"/>
</dbReference>